<feature type="signal peptide" evidence="1">
    <location>
        <begin position="1"/>
        <end position="17"/>
    </location>
</feature>
<dbReference type="EMBL" id="PXOA01001043">
    <property type="protein sequence ID" value="RFU72002.1"/>
    <property type="molecule type" value="Genomic_DNA"/>
</dbReference>
<sequence>MHVSTLALGLLAASVHAVPVANDDSVAATSPRDVLQEASYPITQVHAREDAGPALDLDKRDQCQLVEKWFDSDDGRALQKSLQTNNPDEMTYLPHGYIHEWWLGGARVCVYNHYWFENTHVKRWEVGWAVGYILDKCCNQANIQCHGGANTAHGDSGLNLDVRLKTTAYGC</sequence>
<comment type="caution">
    <text evidence="2">The sequence shown here is derived from an EMBL/GenBank/DDBJ whole genome shotgun (WGS) entry which is preliminary data.</text>
</comment>
<protein>
    <submittedName>
        <fullName evidence="2">Uncharacterized protein</fullName>
    </submittedName>
</protein>
<gene>
    <name evidence="2" type="ORF">TARUN_10259</name>
</gene>
<reference evidence="2 3" key="1">
    <citation type="journal article" date="2018" name="PLoS Pathog.">
        <title>Evolution of structural diversity of trichothecenes, a family of toxins produced by plant pathogenic and entomopathogenic fungi.</title>
        <authorList>
            <person name="Proctor R.H."/>
            <person name="McCormick S.P."/>
            <person name="Kim H.S."/>
            <person name="Cardoza R.E."/>
            <person name="Stanley A.M."/>
            <person name="Lindo L."/>
            <person name="Kelly A."/>
            <person name="Brown D.W."/>
            <person name="Lee T."/>
            <person name="Vaughan M.M."/>
            <person name="Alexander N.J."/>
            <person name="Busman M."/>
            <person name="Gutierrez S."/>
        </authorList>
    </citation>
    <scope>NUCLEOTIDE SEQUENCE [LARGE SCALE GENOMIC DNA]</scope>
    <source>
        <strain evidence="2 3">IBT 40837</strain>
    </source>
</reference>
<dbReference type="Proteomes" id="UP000266272">
    <property type="component" value="Unassembled WGS sequence"/>
</dbReference>
<dbReference type="OrthoDB" id="5043970at2759"/>
<dbReference type="AlphaFoldDB" id="A0A395N7A9"/>
<name>A0A395N7A9_TRIAR</name>
<keyword evidence="3" id="KW-1185">Reference proteome</keyword>
<evidence type="ECO:0000313" key="3">
    <source>
        <dbReference type="Proteomes" id="UP000266272"/>
    </source>
</evidence>
<accession>A0A395N7A9</accession>
<evidence type="ECO:0000256" key="1">
    <source>
        <dbReference type="SAM" id="SignalP"/>
    </source>
</evidence>
<organism evidence="2 3">
    <name type="scientific">Trichoderma arundinaceum</name>
    <dbReference type="NCBI Taxonomy" id="490622"/>
    <lineage>
        <taxon>Eukaryota</taxon>
        <taxon>Fungi</taxon>
        <taxon>Dikarya</taxon>
        <taxon>Ascomycota</taxon>
        <taxon>Pezizomycotina</taxon>
        <taxon>Sordariomycetes</taxon>
        <taxon>Hypocreomycetidae</taxon>
        <taxon>Hypocreales</taxon>
        <taxon>Hypocreaceae</taxon>
        <taxon>Trichoderma</taxon>
    </lineage>
</organism>
<proteinExistence type="predicted"/>
<evidence type="ECO:0000313" key="2">
    <source>
        <dbReference type="EMBL" id="RFU72002.1"/>
    </source>
</evidence>
<feature type="chain" id="PRO_5017384212" evidence="1">
    <location>
        <begin position="18"/>
        <end position="171"/>
    </location>
</feature>
<keyword evidence="1" id="KW-0732">Signal</keyword>